<comment type="caution">
    <text evidence="2">The sequence shown here is derived from an EMBL/GenBank/DDBJ whole genome shotgun (WGS) entry which is preliminary data.</text>
</comment>
<dbReference type="EMBL" id="JACHNH010000001">
    <property type="protein sequence ID" value="MBB4763099.1"/>
    <property type="molecule type" value="Genomic_DNA"/>
</dbReference>
<name>A0A7W7MR47_9ACTN</name>
<feature type="transmembrane region" description="Helical" evidence="1">
    <location>
        <begin position="50"/>
        <end position="79"/>
    </location>
</feature>
<keyword evidence="1" id="KW-1133">Transmembrane helix</keyword>
<keyword evidence="3" id="KW-1185">Reference proteome</keyword>
<feature type="transmembrane region" description="Helical" evidence="1">
    <location>
        <begin position="20"/>
        <end position="38"/>
    </location>
</feature>
<dbReference type="AlphaFoldDB" id="A0A7W7MR47"/>
<reference evidence="2 3" key="1">
    <citation type="submission" date="2020-08" db="EMBL/GenBank/DDBJ databases">
        <title>Sequencing the genomes of 1000 actinobacteria strains.</title>
        <authorList>
            <person name="Klenk H.-P."/>
        </authorList>
    </citation>
    <scope>NUCLEOTIDE SEQUENCE [LARGE SCALE GENOMIC DNA]</scope>
    <source>
        <strain evidence="2 3">DSM 43149</strain>
    </source>
</reference>
<dbReference type="Proteomes" id="UP000578112">
    <property type="component" value="Unassembled WGS sequence"/>
</dbReference>
<dbReference type="RefSeq" id="WP_184994449.1">
    <property type="nucleotide sequence ID" value="NZ_BOMK01000059.1"/>
</dbReference>
<protein>
    <submittedName>
        <fullName evidence="2">Uncharacterized protein</fullName>
    </submittedName>
</protein>
<organism evidence="2 3">
    <name type="scientific">Actinoplanes digitatis</name>
    <dbReference type="NCBI Taxonomy" id="1868"/>
    <lineage>
        <taxon>Bacteria</taxon>
        <taxon>Bacillati</taxon>
        <taxon>Actinomycetota</taxon>
        <taxon>Actinomycetes</taxon>
        <taxon>Micromonosporales</taxon>
        <taxon>Micromonosporaceae</taxon>
        <taxon>Actinoplanes</taxon>
    </lineage>
</organism>
<evidence type="ECO:0000313" key="3">
    <source>
        <dbReference type="Proteomes" id="UP000578112"/>
    </source>
</evidence>
<accession>A0A7W7MR47</accession>
<evidence type="ECO:0000256" key="1">
    <source>
        <dbReference type="SAM" id="Phobius"/>
    </source>
</evidence>
<keyword evidence="1" id="KW-0472">Membrane</keyword>
<sequence length="82" mass="8417">MFSSVPTSSANNPLDAMRDVPTAVYLLLAALALLSALRMMGDLRRAFPPFWALVHAVAATAVVTAAVVLALVLVVAAAVSAP</sequence>
<keyword evidence="1" id="KW-0812">Transmembrane</keyword>
<proteinExistence type="predicted"/>
<evidence type="ECO:0000313" key="2">
    <source>
        <dbReference type="EMBL" id="MBB4763099.1"/>
    </source>
</evidence>
<gene>
    <name evidence="2" type="ORF">BJ971_003655</name>
</gene>